<evidence type="ECO:0000256" key="3">
    <source>
        <dbReference type="ARBA" id="ARBA00013368"/>
    </source>
</evidence>
<dbReference type="PANTHER" id="PTHR32114">
    <property type="entry name" value="ABC TRANSPORTER ABCH.3"/>
    <property type="match status" value="1"/>
</dbReference>
<evidence type="ECO:0000256" key="1">
    <source>
        <dbReference type="ARBA" id="ARBA00006930"/>
    </source>
</evidence>
<dbReference type="PANTHER" id="PTHR32114:SF2">
    <property type="entry name" value="ABC TRANSPORTER ABCH.3"/>
    <property type="match status" value="1"/>
</dbReference>
<dbReference type="EMBL" id="BMMD01000039">
    <property type="protein sequence ID" value="GGJ94145.1"/>
    <property type="molecule type" value="Genomic_DNA"/>
</dbReference>
<comment type="similarity">
    <text evidence="1">Belongs to the SMC family. SbcC subfamily.</text>
</comment>
<dbReference type="Gene3D" id="3.40.50.300">
    <property type="entry name" value="P-loop containing nucleotide triphosphate hydrolases"/>
    <property type="match status" value="2"/>
</dbReference>
<sequence length="814" mass="88109">MLDRARWIVTRLDADDSLTDEEQLIILAALEGDDTLADLASFEPPERVTPDSGAVEPVEPAGAFLKRIKVQGFRGIGPKAQLDLKPAPGLTVVAGRNGSGKSSFAEALEFALLGTTARWQERRGAAWDGAWRNLHEGDPASIEVTLAEEQVGTTTVSVTWAADAARDAHSTHLQRAGQKRETGVSSLGWDVQLETYRPILTYDELGAILTSEPSKLYDKLASVLGLEQLAAAVKRLESRARQLGAPEKDAAERKRAVTQTLQQLGDERATSALSLLKKRDPDVAALRALATGVGDGGVRQADDAAHAVLQLKLPAADEVGAVTDALRAATEAAASAGDSATAALELRTDVLHAALRVHQHQGDGPCPVCATGRVDDDWAERARIEIQEAEVALSGLRAASAALRSARANAVTLIASVPSVLDRLVADAELGELAELARELWAEWAEVPDGNLDLAEHLAAKHPLVTEALAELQRAARRVIDARDDAWSAAATQLGAFLDAHERWAAKKSDAASAKRAVKWLKDHDSELKNERLAPIAEQAKEIWSYLRQESNVEIARLKLDGSNTRPHVVIEASVDDKDAADLTVLSQGELHALAVALFLPRAKLPESPFRFVVLDDPVQAMDPAKVDGLVRVLAKIAEQRQVIVFSHDDRFADAVRRGQVNAQILEVTRENGSRVTVTNAFDPPRRYLRDAAALLRDGEMPDDALRRVLPGILRFAVEAQARDSYFTEALSKGQPHAEVERIWADHPKTTHRVSLALYGDIRSLDGWLAKRADYRKPALGICTSGAHSSLGGDPRFAHDAVEKFVDDIRNGVR</sequence>
<dbReference type="Pfam" id="PF02463">
    <property type="entry name" value="SMC_N"/>
    <property type="match status" value="1"/>
</dbReference>
<feature type="domain" description="RecF/RecN/SMC N-terminal" evidence="4">
    <location>
        <begin position="64"/>
        <end position="656"/>
    </location>
</feature>
<reference evidence="5" key="1">
    <citation type="journal article" date="2014" name="Int. J. Syst. Evol. Microbiol.">
        <title>Complete genome sequence of Corynebacterium casei LMG S-19264T (=DSM 44701T), isolated from a smear-ripened cheese.</title>
        <authorList>
            <consortium name="US DOE Joint Genome Institute (JGI-PGF)"/>
            <person name="Walter F."/>
            <person name="Albersmeier A."/>
            <person name="Kalinowski J."/>
            <person name="Ruckert C."/>
        </authorList>
    </citation>
    <scope>NUCLEOTIDE SEQUENCE</scope>
    <source>
        <strain evidence="5">CGMCC 1.8984</strain>
    </source>
</reference>
<gene>
    <name evidence="5" type="ORF">GCM10011372_35590</name>
</gene>
<evidence type="ECO:0000313" key="5">
    <source>
        <dbReference type="EMBL" id="GGJ94145.1"/>
    </source>
</evidence>
<dbReference type="SUPFAM" id="SSF52540">
    <property type="entry name" value="P-loop containing nucleoside triphosphate hydrolases"/>
    <property type="match status" value="1"/>
</dbReference>
<dbReference type="RefSeq" id="WP_188744740.1">
    <property type="nucleotide sequence ID" value="NZ_BAABFW010000022.1"/>
</dbReference>
<evidence type="ECO:0000259" key="4">
    <source>
        <dbReference type="Pfam" id="PF02463"/>
    </source>
</evidence>
<evidence type="ECO:0000313" key="6">
    <source>
        <dbReference type="Proteomes" id="UP000636956"/>
    </source>
</evidence>
<protein>
    <recommendedName>
        <fullName evidence="3">Nuclease SbcCD subunit C</fullName>
    </recommendedName>
</protein>
<comment type="caution">
    <text evidence="5">The sequence shown here is derived from an EMBL/GenBank/DDBJ whole genome shotgun (WGS) entry which is preliminary data.</text>
</comment>
<dbReference type="Proteomes" id="UP000636956">
    <property type="component" value="Unassembled WGS sequence"/>
</dbReference>
<comment type="subunit">
    <text evidence="2">Heterodimer of SbcC and SbcD.</text>
</comment>
<organism evidence="5 6">
    <name type="scientific">Agromyces bauzanensis</name>
    <dbReference type="NCBI Taxonomy" id="1308924"/>
    <lineage>
        <taxon>Bacteria</taxon>
        <taxon>Bacillati</taxon>
        <taxon>Actinomycetota</taxon>
        <taxon>Actinomycetes</taxon>
        <taxon>Micrococcales</taxon>
        <taxon>Microbacteriaceae</taxon>
        <taxon>Agromyces</taxon>
    </lineage>
</organism>
<dbReference type="InterPro" id="IPR027417">
    <property type="entry name" value="P-loop_NTPase"/>
</dbReference>
<evidence type="ECO:0000256" key="2">
    <source>
        <dbReference type="ARBA" id="ARBA00011322"/>
    </source>
</evidence>
<dbReference type="InterPro" id="IPR003395">
    <property type="entry name" value="RecF/RecN/SMC_N"/>
</dbReference>
<name>A0A917PVZ2_9MICO</name>
<reference evidence="5" key="2">
    <citation type="submission" date="2020-09" db="EMBL/GenBank/DDBJ databases">
        <authorList>
            <person name="Sun Q."/>
            <person name="Zhou Y."/>
        </authorList>
    </citation>
    <scope>NUCLEOTIDE SEQUENCE</scope>
    <source>
        <strain evidence="5">CGMCC 1.8984</strain>
    </source>
</reference>
<keyword evidence="6" id="KW-1185">Reference proteome</keyword>
<accession>A0A917PVZ2</accession>
<proteinExistence type="inferred from homology"/>
<dbReference type="AlphaFoldDB" id="A0A917PVZ2"/>